<dbReference type="CDD" id="cd03230">
    <property type="entry name" value="ABC_DR_subfamily_A"/>
    <property type="match status" value="1"/>
</dbReference>
<dbReference type="Gene3D" id="3.40.50.300">
    <property type="entry name" value="P-loop containing nucleotide triphosphate hydrolases"/>
    <property type="match status" value="1"/>
</dbReference>
<dbReference type="GO" id="GO:0016887">
    <property type="term" value="F:ATP hydrolysis activity"/>
    <property type="evidence" value="ECO:0007669"/>
    <property type="project" value="InterPro"/>
</dbReference>
<dbReference type="EMBL" id="AZFQ01000019">
    <property type="protein sequence ID" value="KRL99820.1"/>
    <property type="molecule type" value="Genomic_DNA"/>
</dbReference>
<dbReference type="InterPro" id="IPR003439">
    <property type="entry name" value="ABC_transporter-like_ATP-bd"/>
</dbReference>
<evidence type="ECO:0000256" key="3">
    <source>
        <dbReference type="ARBA" id="ARBA00022840"/>
    </source>
</evidence>
<dbReference type="SUPFAM" id="SSF52540">
    <property type="entry name" value="P-loop containing nucleoside triphosphate hydrolases"/>
    <property type="match status" value="1"/>
</dbReference>
<evidence type="ECO:0000313" key="6">
    <source>
        <dbReference type="Proteomes" id="UP000051166"/>
    </source>
</evidence>
<dbReference type="Proteomes" id="UP000051166">
    <property type="component" value="Unassembled WGS sequence"/>
</dbReference>
<keyword evidence="2" id="KW-0547">Nucleotide-binding</keyword>
<evidence type="ECO:0000313" key="5">
    <source>
        <dbReference type="EMBL" id="KRL99820.1"/>
    </source>
</evidence>
<dbReference type="InterPro" id="IPR051782">
    <property type="entry name" value="ABC_Transporter_VariousFunc"/>
</dbReference>
<reference evidence="5 6" key="1">
    <citation type="journal article" date="2015" name="Genome Announc.">
        <title>Expanding the biotechnology potential of lactobacilli through comparative genomics of 213 strains and associated genera.</title>
        <authorList>
            <person name="Sun Z."/>
            <person name="Harris H.M."/>
            <person name="McCann A."/>
            <person name="Guo C."/>
            <person name="Argimon S."/>
            <person name="Zhang W."/>
            <person name="Yang X."/>
            <person name="Jeffery I.B."/>
            <person name="Cooney J.C."/>
            <person name="Kagawa T.F."/>
            <person name="Liu W."/>
            <person name="Song Y."/>
            <person name="Salvetti E."/>
            <person name="Wrobel A."/>
            <person name="Rasinkangas P."/>
            <person name="Parkhill J."/>
            <person name="Rea M.C."/>
            <person name="O'Sullivan O."/>
            <person name="Ritari J."/>
            <person name="Douillard F.P."/>
            <person name="Paul Ross R."/>
            <person name="Yang R."/>
            <person name="Briner A.E."/>
            <person name="Felis G.E."/>
            <person name="de Vos W.M."/>
            <person name="Barrangou R."/>
            <person name="Klaenhammer T.R."/>
            <person name="Caufield P.W."/>
            <person name="Cui Y."/>
            <person name="Zhang H."/>
            <person name="O'Toole P.W."/>
        </authorList>
    </citation>
    <scope>NUCLEOTIDE SEQUENCE [LARGE SCALE GENOMIC DNA]</scope>
    <source>
        <strain evidence="5 6">DSM 16230</strain>
    </source>
</reference>
<accession>A0A0R1V2K1</accession>
<dbReference type="STRING" id="1423801.FD50_GL002355"/>
<evidence type="ECO:0000256" key="1">
    <source>
        <dbReference type="ARBA" id="ARBA00022448"/>
    </source>
</evidence>
<gene>
    <name evidence="5" type="ORF">FD50_GL002355</name>
</gene>
<dbReference type="PATRIC" id="fig|1423801.4.peg.2412"/>
<dbReference type="InterPro" id="IPR017871">
    <property type="entry name" value="ABC_transporter-like_CS"/>
</dbReference>
<keyword evidence="1" id="KW-0813">Transport</keyword>
<proteinExistence type="predicted"/>
<feature type="domain" description="ABC transporter" evidence="4">
    <location>
        <begin position="28"/>
        <end position="258"/>
    </location>
</feature>
<evidence type="ECO:0000259" key="4">
    <source>
        <dbReference type="PROSITE" id="PS50893"/>
    </source>
</evidence>
<keyword evidence="6" id="KW-1185">Reference proteome</keyword>
<dbReference type="PANTHER" id="PTHR42939:SF5">
    <property type="entry name" value="ABC-TYPE TRANSPORTER ATP-BINDING PROTEIN ECSA"/>
    <property type="match status" value="1"/>
</dbReference>
<dbReference type="InterPro" id="IPR027417">
    <property type="entry name" value="P-loop_NTPase"/>
</dbReference>
<dbReference type="AlphaFoldDB" id="A0A0R1V2K1"/>
<keyword evidence="3 5" id="KW-0067">ATP-binding</keyword>
<dbReference type="InterPro" id="IPR003593">
    <property type="entry name" value="AAA+_ATPase"/>
</dbReference>
<dbReference type="PROSITE" id="PS50893">
    <property type="entry name" value="ABC_TRANSPORTER_2"/>
    <property type="match status" value="1"/>
</dbReference>
<sequence>MVFTTVLHETYVIICVIGLKGTNLNMTLKINNLTGGYSRIPVLKDISFEVGDGQLVGLIGLNGAGKSTTINHVIGLLVPQKGKITIDGNTLMDDPQNYKSKIAYIPELPVLYPELTLREHLELTMMAYGLETTSAWQRARVLLQTFRLENKLDWFPAKFSKGMRQKVMIVCAFVTQAKLYVIDEPFLGLDPLATRDLLNLIAAEKKRGAGILMSTHVLDTAQEYCDHFVLLHEGRVRAQGTLEQLRDLYGDLNASLTELYLGMTQDVNGNE</sequence>
<protein>
    <submittedName>
        <fullName evidence="5">ABC transporter, ATP-binding protein</fullName>
    </submittedName>
</protein>
<dbReference type="GO" id="GO:0005524">
    <property type="term" value="F:ATP binding"/>
    <property type="evidence" value="ECO:0007669"/>
    <property type="project" value="UniProtKB-KW"/>
</dbReference>
<dbReference type="Pfam" id="PF00005">
    <property type="entry name" value="ABC_tran"/>
    <property type="match status" value="1"/>
</dbReference>
<dbReference type="PROSITE" id="PS00211">
    <property type="entry name" value="ABC_TRANSPORTER_1"/>
    <property type="match status" value="1"/>
</dbReference>
<dbReference type="SMART" id="SM00382">
    <property type="entry name" value="AAA"/>
    <property type="match status" value="1"/>
</dbReference>
<organism evidence="5 6">
    <name type="scientific">Liquorilactobacillus satsumensis DSM 16230 = JCM 12392</name>
    <dbReference type="NCBI Taxonomy" id="1423801"/>
    <lineage>
        <taxon>Bacteria</taxon>
        <taxon>Bacillati</taxon>
        <taxon>Bacillota</taxon>
        <taxon>Bacilli</taxon>
        <taxon>Lactobacillales</taxon>
        <taxon>Lactobacillaceae</taxon>
        <taxon>Liquorilactobacillus</taxon>
    </lineage>
</organism>
<dbReference type="PANTHER" id="PTHR42939">
    <property type="entry name" value="ABC TRANSPORTER ATP-BINDING PROTEIN ALBC-RELATED"/>
    <property type="match status" value="1"/>
</dbReference>
<evidence type="ECO:0000256" key="2">
    <source>
        <dbReference type="ARBA" id="ARBA00022741"/>
    </source>
</evidence>
<name>A0A0R1V2K1_9LACO</name>
<comment type="caution">
    <text evidence="5">The sequence shown here is derived from an EMBL/GenBank/DDBJ whole genome shotgun (WGS) entry which is preliminary data.</text>
</comment>